<dbReference type="Gramene" id="PGSC0003DMT400066889">
    <property type="protein sequence ID" value="PGSC0003DMT400066889"/>
    <property type="gene ID" value="PGSC0003DMG401026002"/>
</dbReference>
<name>M1CGC4_SOLTU</name>
<dbReference type="EnsemblPlants" id="PGSC0003DMT400066889">
    <property type="protein sequence ID" value="PGSC0003DMT400066889"/>
    <property type="gene ID" value="PGSC0003DMG401026002"/>
</dbReference>
<accession>M1CGC4</accession>
<evidence type="ECO:0000313" key="1">
    <source>
        <dbReference type="EnsemblPlants" id="PGSC0003DMT400066891"/>
    </source>
</evidence>
<dbReference type="HOGENOM" id="CLU_3036116_0_0_1"/>
<dbReference type="PaxDb" id="4113-PGSC0003DMT400066889"/>
<evidence type="ECO:0000313" key="2">
    <source>
        <dbReference type="Proteomes" id="UP000011115"/>
    </source>
</evidence>
<sequence length="55" mass="6342">MEEDSECAIDKVNFSKASIIQHLLAIYHQVPQEQCLHSGYLPETVFIRSVILFIH</sequence>
<reference evidence="1" key="2">
    <citation type="submission" date="2015-06" db="UniProtKB">
        <authorList>
            <consortium name="EnsemblPlants"/>
        </authorList>
    </citation>
    <scope>IDENTIFICATION</scope>
    <source>
        <strain evidence="1">DM1-3 516 R44</strain>
    </source>
</reference>
<dbReference type="Gramene" id="PGSC0003DMT400066891">
    <property type="protein sequence ID" value="PGSC0003DMT400066891"/>
    <property type="gene ID" value="PGSC0003DMG402026002"/>
</dbReference>
<protein>
    <submittedName>
        <fullName evidence="1">Uncharacterized protein</fullName>
    </submittedName>
</protein>
<keyword evidence="2" id="KW-1185">Reference proteome</keyword>
<proteinExistence type="predicted"/>
<dbReference type="AlphaFoldDB" id="M1CGC4"/>
<reference evidence="2" key="1">
    <citation type="journal article" date="2011" name="Nature">
        <title>Genome sequence and analysis of the tuber crop potato.</title>
        <authorList>
            <consortium name="The Potato Genome Sequencing Consortium"/>
        </authorList>
    </citation>
    <scope>NUCLEOTIDE SEQUENCE [LARGE SCALE GENOMIC DNA]</scope>
    <source>
        <strain evidence="2">cv. DM1-3 516 R44</strain>
    </source>
</reference>
<dbReference type="Proteomes" id="UP000011115">
    <property type="component" value="Unassembled WGS sequence"/>
</dbReference>
<dbReference type="EnsemblPlants" id="PGSC0003DMT400066891">
    <property type="protein sequence ID" value="PGSC0003DMT400066891"/>
    <property type="gene ID" value="PGSC0003DMG402026002"/>
</dbReference>
<organism evidence="1 2">
    <name type="scientific">Solanum tuberosum</name>
    <name type="common">Potato</name>
    <dbReference type="NCBI Taxonomy" id="4113"/>
    <lineage>
        <taxon>Eukaryota</taxon>
        <taxon>Viridiplantae</taxon>
        <taxon>Streptophyta</taxon>
        <taxon>Embryophyta</taxon>
        <taxon>Tracheophyta</taxon>
        <taxon>Spermatophyta</taxon>
        <taxon>Magnoliopsida</taxon>
        <taxon>eudicotyledons</taxon>
        <taxon>Gunneridae</taxon>
        <taxon>Pentapetalae</taxon>
        <taxon>asterids</taxon>
        <taxon>lamiids</taxon>
        <taxon>Solanales</taxon>
        <taxon>Solanaceae</taxon>
        <taxon>Solanoideae</taxon>
        <taxon>Solaneae</taxon>
        <taxon>Solanum</taxon>
    </lineage>
</organism>
<dbReference type="InParanoid" id="M1CGC4"/>